<dbReference type="PROSITE" id="PS50879">
    <property type="entry name" value="RNASE_H_1"/>
    <property type="match status" value="1"/>
</dbReference>
<name>A0A4Y2LJY1_ARAVE</name>
<evidence type="ECO:0000259" key="1">
    <source>
        <dbReference type="PROSITE" id="PS50879"/>
    </source>
</evidence>
<feature type="non-terminal residue" evidence="2">
    <location>
        <position position="1"/>
    </location>
</feature>
<protein>
    <recommendedName>
        <fullName evidence="1">RNase H type-1 domain-containing protein</fullName>
    </recommendedName>
</protein>
<dbReference type="EMBL" id="BGPR01199920">
    <property type="protein sequence ID" value="GBN15081.1"/>
    <property type="molecule type" value="Genomic_DNA"/>
</dbReference>
<dbReference type="InterPro" id="IPR002156">
    <property type="entry name" value="RNaseH_domain"/>
</dbReference>
<accession>A0A4Y2LJY1</accession>
<dbReference type="SUPFAM" id="SSF53098">
    <property type="entry name" value="Ribonuclease H-like"/>
    <property type="match status" value="1"/>
</dbReference>
<feature type="domain" description="RNase H type-1" evidence="1">
    <location>
        <begin position="69"/>
        <end position="197"/>
    </location>
</feature>
<keyword evidence="3" id="KW-1185">Reference proteome</keyword>
<dbReference type="GO" id="GO:0004523">
    <property type="term" value="F:RNA-DNA hybrid ribonuclease activity"/>
    <property type="evidence" value="ECO:0007669"/>
    <property type="project" value="InterPro"/>
</dbReference>
<proteinExistence type="predicted"/>
<comment type="caution">
    <text evidence="2">The sequence shown here is derived from an EMBL/GenBank/DDBJ whole genome shotgun (WGS) entry which is preliminary data.</text>
</comment>
<evidence type="ECO:0000313" key="2">
    <source>
        <dbReference type="EMBL" id="GBN15081.1"/>
    </source>
</evidence>
<dbReference type="Gene3D" id="3.30.420.10">
    <property type="entry name" value="Ribonuclease H-like superfamily/Ribonuclease H"/>
    <property type="match status" value="1"/>
</dbReference>
<organism evidence="2 3">
    <name type="scientific">Araneus ventricosus</name>
    <name type="common">Orbweaver spider</name>
    <name type="synonym">Epeira ventricosa</name>
    <dbReference type="NCBI Taxonomy" id="182803"/>
    <lineage>
        <taxon>Eukaryota</taxon>
        <taxon>Metazoa</taxon>
        <taxon>Ecdysozoa</taxon>
        <taxon>Arthropoda</taxon>
        <taxon>Chelicerata</taxon>
        <taxon>Arachnida</taxon>
        <taxon>Araneae</taxon>
        <taxon>Araneomorphae</taxon>
        <taxon>Entelegynae</taxon>
        <taxon>Araneoidea</taxon>
        <taxon>Araneidae</taxon>
        <taxon>Araneus</taxon>
    </lineage>
</organism>
<dbReference type="CDD" id="cd09276">
    <property type="entry name" value="Rnase_HI_RT_non_LTR"/>
    <property type="match status" value="1"/>
</dbReference>
<dbReference type="GO" id="GO:0003676">
    <property type="term" value="F:nucleic acid binding"/>
    <property type="evidence" value="ECO:0007669"/>
    <property type="project" value="InterPro"/>
</dbReference>
<dbReference type="InterPro" id="IPR012337">
    <property type="entry name" value="RNaseH-like_sf"/>
</dbReference>
<gene>
    <name evidence="2" type="ORF">AVEN_30338_1</name>
</gene>
<sequence>NYINKCSKHPDWDPPLHVVAKTEFIKFRIWAGHANLYTDILGNIQLDNNISIKNIPSSSKFAILNENISNADFVVYTDGSRIKDETGFAVCILQENNNIENHLYKLSIHNSVFQAELAAIHCAANWAASKNVSINIHTDSLSSIAAIKSASARSSFVNNIKQDLVKIKHLVGLSWVKAHVGIQGNELADQQAKLATTTGVDTIIPAPRSYVKRILNKLMIKEWNDYWRQYNSTSGVRVREYLEHVSPKFLIHSKFLIFFLSGHGPFSFYLCRFKILDSPLCVCGQVGDADHYTFSCSLTQKFHLVKPADAHKRAWFQNLINNSQALNKLKEAFRISGDVCDSLTQAV</sequence>
<dbReference type="Proteomes" id="UP000499080">
    <property type="component" value="Unassembled WGS sequence"/>
</dbReference>
<reference evidence="2 3" key="1">
    <citation type="journal article" date="2019" name="Sci. Rep.">
        <title>Orb-weaving spider Araneus ventricosus genome elucidates the spidroin gene catalogue.</title>
        <authorList>
            <person name="Kono N."/>
            <person name="Nakamura H."/>
            <person name="Ohtoshi R."/>
            <person name="Moran D.A.P."/>
            <person name="Shinohara A."/>
            <person name="Yoshida Y."/>
            <person name="Fujiwara M."/>
            <person name="Mori M."/>
            <person name="Tomita M."/>
            <person name="Arakawa K."/>
        </authorList>
    </citation>
    <scope>NUCLEOTIDE SEQUENCE [LARGE SCALE GENOMIC DNA]</scope>
</reference>
<dbReference type="AlphaFoldDB" id="A0A4Y2LJY1"/>
<dbReference type="Pfam" id="PF00075">
    <property type="entry name" value="RNase_H"/>
    <property type="match status" value="1"/>
</dbReference>
<evidence type="ECO:0000313" key="3">
    <source>
        <dbReference type="Proteomes" id="UP000499080"/>
    </source>
</evidence>
<dbReference type="InterPro" id="IPR036397">
    <property type="entry name" value="RNaseH_sf"/>
</dbReference>